<name>A0A4U0Z0X4_9RHOB</name>
<dbReference type="Proteomes" id="UP000306340">
    <property type="component" value="Unassembled WGS sequence"/>
</dbReference>
<evidence type="ECO:0000259" key="3">
    <source>
        <dbReference type="Pfam" id="PF03432"/>
    </source>
</evidence>
<gene>
    <name evidence="4" type="ORF">FAZ78_13390</name>
</gene>
<feature type="coiled-coil region" evidence="1">
    <location>
        <begin position="313"/>
        <end position="340"/>
    </location>
</feature>
<dbReference type="EMBL" id="SWAU01000124">
    <property type="protein sequence ID" value="TKA96084.1"/>
    <property type="molecule type" value="Genomic_DNA"/>
</dbReference>
<feature type="region of interest" description="Disordered" evidence="2">
    <location>
        <begin position="566"/>
        <end position="592"/>
    </location>
</feature>
<feature type="region of interest" description="Disordered" evidence="2">
    <location>
        <begin position="184"/>
        <end position="212"/>
    </location>
</feature>
<feature type="domain" description="MobA/VirD2-like nuclease" evidence="3">
    <location>
        <begin position="25"/>
        <end position="153"/>
    </location>
</feature>
<organism evidence="4 5">
    <name type="scientific">Cereibacter changlensis</name>
    <dbReference type="NCBI Taxonomy" id="402884"/>
    <lineage>
        <taxon>Bacteria</taxon>
        <taxon>Pseudomonadati</taxon>
        <taxon>Pseudomonadota</taxon>
        <taxon>Alphaproteobacteria</taxon>
        <taxon>Rhodobacterales</taxon>
        <taxon>Paracoccaceae</taxon>
        <taxon>Cereibacter</taxon>
    </lineage>
</organism>
<accession>A0A4U0Z0X4</accession>
<evidence type="ECO:0000313" key="5">
    <source>
        <dbReference type="Proteomes" id="UP000306340"/>
    </source>
</evidence>
<evidence type="ECO:0000256" key="2">
    <source>
        <dbReference type="SAM" id="MobiDB-lite"/>
    </source>
</evidence>
<evidence type="ECO:0000313" key="4">
    <source>
        <dbReference type="EMBL" id="TKA96084.1"/>
    </source>
</evidence>
<feature type="compositionally biased region" description="Basic and acidic residues" evidence="2">
    <location>
        <begin position="196"/>
        <end position="212"/>
    </location>
</feature>
<dbReference type="AlphaFoldDB" id="A0A4U0Z0X4"/>
<dbReference type="InterPro" id="IPR005094">
    <property type="entry name" value="Endonuclease_MobA/VirD2"/>
</dbReference>
<dbReference type="RefSeq" id="WP_136793043.1">
    <property type="nucleotide sequence ID" value="NZ_SWAU01000124.1"/>
</dbReference>
<protein>
    <recommendedName>
        <fullName evidence="3">MobA/VirD2-like nuclease domain-containing protein</fullName>
    </recommendedName>
</protein>
<feature type="region of interest" description="Disordered" evidence="2">
    <location>
        <begin position="411"/>
        <end position="443"/>
    </location>
</feature>
<comment type="caution">
    <text evidence="4">The sequence shown here is derived from an EMBL/GenBank/DDBJ whole genome shotgun (WGS) entry which is preliminary data.</text>
</comment>
<feature type="compositionally biased region" description="Low complexity" evidence="2">
    <location>
        <begin position="421"/>
        <end position="431"/>
    </location>
</feature>
<reference evidence="4 5" key="1">
    <citation type="submission" date="2019-04" db="EMBL/GenBank/DDBJ databases">
        <title>Crypto-aerobic microbial life in anoxic (sulfidic) marine sediments.</title>
        <authorList>
            <person name="Bhattacharya S."/>
            <person name="Roy C."/>
            <person name="Mondal N."/>
            <person name="Sarkar J."/>
            <person name="Mandal S."/>
            <person name="Rameez M.J."/>
            <person name="Ghosh W."/>
        </authorList>
    </citation>
    <scope>NUCLEOTIDE SEQUENCE [LARGE SCALE GENOMIC DNA]</scope>
    <source>
        <strain evidence="4 5">SBBC</strain>
    </source>
</reference>
<dbReference type="Pfam" id="PF03432">
    <property type="entry name" value="Relaxase"/>
    <property type="match status" value="1"/>
</dbReference>
<keyword evidence="1" id="KW-0175">Coiled coil</keyword>
<evidence type="ECO:0000256" key="1">
    <source>
        <dbReference type="SAM" id="Coils"/>
    </source>
</evidence>
<proteinExistence type="predicted"/>
<sequence length="592" mass="65520">MLAKAIRSKRGSSGIEAQFERRIGYICKGADAKSGAILTRNLAGGWRDAGFQMSATAGLRPRLRSPDYHLVLTWGDGETPANAEVLAAGIEVLRIFGAEEHQCVLAVHRNRPNIHLHALINRVHPLSGVVLSDSHDFARLELACRQVELLFGWPPDRGRFRCSMVGSADAGEVQLLPMPEAHWQRKRESRAAGLRPDPRGVRGLERREGQRPLRDRLPPRLLTALREGIERARSWPQVHVVLLAKGLRYLRHGAGARIEEVSSKAFMPAGQLGSAFGLHHMVARLGAFQPAADGTLSEMAARAAARHKHARRRQERRDALERLRTEHQEARARLRQKIRSLARPLRQAFRRALALDQTVEMQTLRARLPLPILAAHGLGVTEQIGGPGDVHAARFRHVRRAAQMKAVGIAMPPPRRDHTWARQQWRAAQDAAMRDGSDDSPDSADWRLADGSWLLLRRDPDAGVLGFDRLVRGPDGDRIRRISGGELAFVHLGRGRNDQVFLLRDGDAALKVAARFPDALVLIAGGSLSERMRRHLRDLGASHELIHLRDAAKVKALLGSVTDAADPDARCRASPSILERDEPTTSESGPEL</sequence>